<keyword evidence="4 9" id="KW-0697">Rotamase</keyword>
<dbReference type="Pfam" id="PF00639">
    <property type="entry name" value="Rotamase"/>
    <property type="match status" value="1"/>
</dbReference>
<keyword evidence="5" id="KW-0143">Chaperone</keyword>
<dbReference type="SUPFAM" id="SSF109998">
    <property type="entry name" value="Triger factor/SurA peptide-binding domain-like"/>
    <property type="match status" value="1"/>
</dbReference>
<dbReference type="RefSeq" id="WP_029940502.1">
    <property type="nucleotide sequence ID" value="NZ_BSOO01000001.1"/>
</dbReference>
<reference evidence="13" key="1">
    <citation type="journal article" date="2019" name="Int. J. Syst. Evol. Microbiol.">
        <title>The Global Catalogue of Microorganisms (GCM) 10K type strain sequencing project: providing services to taxonomists for standard genome sequencing and annotation.</title>
        <authorList>
            <consortium name="The Broad Institute Genomics Platform"/>
            <consortium name="The Broad Institute Genome Sequencing Center for Infectious Disease"/>
            <person name="Wu L."/>
            <person name="Ma J."/>
        </authorList>
    </citation>
    <scope>NUCLEOTIDE SEQUENCE [LARGE SCALE GENOMIC DNA]</scope>
    <source>
        <strain evidence="13">NBRC 102146</strain>
    </source>
</reference>
<name>A0ABQ5Z4F6_9SPHN</name>
<evidence type="ECO:0000313" key="12">
    <source>
        <dbReference type="EMBL" id="GLR46421.1"/>
    </source>
</evidence>
<dbReference type="InterPro" id="IPR027304">
    <property type="entry name" value="Trigger_fact/SurA_dom_sf"/>
</dbReference>
<dbReference type="InterPro" id="IPR015391">
    <property type="entry name" value="SurA_N"/>
</dbReference>
<dbReference type="InterPro" id="IPR050280">
    <property type="entry name" value="OMP_Chaperone_SurA"/>
</dbReference>
<evidence type="ECO:0000256" key="9">
    <source>
        <dbReference type="PROSITE-ProRule" id="PRU00278"/>
    </source>
</evidence>
<comment type="caution">
    <text evidence="12">The sequence shown here is derived from an EMBL/GenBank/DDBJ whole genome shotgun (WGS) entry which is preliminary data.</text>
</comment>
<dbReference type="SUPFAM" id="SSF54534">
    <property type="entry name" value="FKBP-like"/>
    <property type="match status" value="2"/>
</dbReference>
<dbReference type="InterPro" id="IPR000297">
    <property type="entry name" value="PPIase_PpiC"/>
</dbReference>
<protein>
    <recommendedName>
        <fullName evidence="1">Parvulin-like PPIase</fullName>
    </recommendedName>
    <alternativeName>
        <fullName evidence="7">Peptidyl-prolyl cis-trans isomerase plp</fullName>
    </alternativeName>
    <alternativeName>
        <fullName evidence="8">Rotamase plp</fullName>
    </alternativeName>
</protein>
<evidence type="ECO:0000256" key="1">
    <source>
        <dbReference type="ARBA" id="ARBA00018370"/>
    </source>
</evidence>
<evidence type="ECO:0000256" key="6">
    <source>
        <dbReference type="ARBA" id="ARBA00023235"/>
    </source>
</evidence>
<dbReference type="Gene3D" id="3.10.50.40">
    <property type="match status" value="1"/>
</dbReference>
<dbReference type="EMBL" id="BSOO01000001">
    <property type="protein sequence ID" value="GLR46421.1"/>
    <property type="molecule type" value="Genomic_DNA"/>
</dbReference>
<evidence type="ECO:0000256" key="5">
    <source>
        <dbReference type="ARBA" id="ARBA00023186"/>
    </source>
</evidence>
<keyword evidence="2 10" id="KW-0732">Signal</keyword>
<feature type="signal peptide" evidence="10">
    <location>
        <begin position="1"/>
        <end position="22"/>
    </location>
</feature>
<dbReference type="Pfam" id="PF09312">
    <property type="entry name" value="SurA_N"/>
    <property type="match status" value="1"/>
</dbReference>
<dbReference type="PANTHER" id="PTHR47637">
    <property type="entry name" value="CHAPERONE SURA"/>
    <property type="match status" value="1"/>
</dbReference>
<dbReference type="PANTHER" id="PTHR47637:SF1">
    <property type="entry name" value="CHAPERONE SURA"/>
    <property type="match status" value="1"/>
</dbReference>
<evidence type="ECO:0000256" key="8">
    <source>
        <dbReference type="ARBA" id="ARBA00031484"/>
    </source>
</evidence>
<proteinExistence type="predicted"/>
<feature type="chain" id="PRO_5047439864" description="Parvulin-like PPIase" evidence="10">
    <location>
        <begin position="23"/>
        <end position="446"/>
    </location>
</feature>
<dbReference type="PROSITE" id="PS50198">
    <property type="entry name" value="PPIC_PPIASE_2"/>
    <property type="match status" value="1"/>
</dbReference>
<evidence type="ECO:0000259" key="11">
    <source>
        <dbReference type="PROSITE" id="PS50198"/>
    </source>
</evidence>
<keyword evidence="3" id="KW-0574">Periplasm</keyword>
<feature type="domain" description="PpiC" evidence="11">
    <location>
        <begin position="197"/>
        <end position="294"/>
    </location>
</feature>
<gene>
    <name evidence="12" type="ORF">GCM10007925_01320</name>
</gene>
<evidence type="ECO:0000256" key="10">
    <source>
        <dbReference type="SAM" id="SignalP"/>
    </source>
</evidence>
<organism evidence="12 13">
    <name type="scientific">Sphingomonas astaxanthinifaciens DSM 22298</name>
    <dbReference type="NCBI Taxonomy" id="1123267"/>
    <lineage>
        <taxon>Bacteria</taxon>
        <taxon>Pseudomonadati</taxon>
        <taxon>Pseudomonadota</taxon>
        <taxon>Alphaproteobacteria</taxon>
        <taxon>Sphingomonadales</taxon>
        <taxon>Sphingomonadaceae</taxon>
        <taxon>Sphingomonas</taxon>
    </lineage>
</organism>
<keyword evidence="13" id="KW-1185">Reference proteome</keyword>
<dbReference type="Gene3D" id="1.10.4030.10">
    <property type="entry name" value="Porin chaperone SurA, peptide-binding domain"/>
    <property type="match status" value="1"/>
</dbReference>
<evidence type="ECO:0000256" key="3">
    <source>
        <dbReference type="ARBA" id="ARBA00022764"/>
    </source>
</evidence>
<evidence type="ECO:0000256" key="4">
    <source>
        <dbReference type="ARBA" id="ARBA00023110"/>
    </source>
</evidence>
<keyword evidence="6 9" id="KW-0413">Isomerase</keyword>
<evidence type="ECO:0000313" key="13">
    <source>
        <dbReference type="Proteomes" id="UP001156703"/>
    </source>
</evidence>
<dbReference type="InterPro" id="IPR046357">
    <property type="entry name" value="PPIase_dom_sf"/>
</dbReference>
<evidence type="ECO:0000256" key="2">
    <source>
        <dbReference type="ARBA" id="ARBA00022729"/>
    </source>
</evidence>
<dbReference type="Proteomes" id="UP001156703">
    <property type="component" value="Unassembled WGS sequence"/>
</dbReference>
<sequence length="446" mass="47777">MGNVKSFLTTVALAGLAGAALAQDAPAPAARNSTAPLNLPETLNVYGKPIPAVVKASAIVNGEVITQTDIDQRMQLLAIANNQPIPETEQERLRVQVLRNLIDETLQIQAAKQADISVSSADIDKTVARVAEGVKRTPAQLADYLKANGSSIRSIRRQIEGEIAWSRLQRQKIESQVSVGEEEVKAVIDRLNASKGAQEYRVGEIFLAATPANQAEVAANAQKIVEALRQGASFAGYARQYSEASTAAVGGDLGWVRPEQLPDQLANTIRSMAPGQLSQPIALPGGYSIVAVQDSRKILTADPRNAVLSLKQVSISFPKGTTAAAADPTLQKFAAAAQNIGGCGGAEKVAAEFKGDVVQSDQVKLRDLPPALQQMMMPMQVGQATRPFGSIDDGVRVLVICGRDEDQGGNAPNPDAVYAQLQEERVNMRARRYLRDLRRDAIIDYR</sequence>
<evidence type="ECO:0000256" key="7">
    <source>
        <dbReference type="ARBA" id="ARBA00030642"/>
    </source>
</evidence>
<accession>A0ABQ5Z4F6</accession>